<name>A0ABM8ZWR2_9VIBR</name>
<dbReference type="InterPro" id="IPR002641">
    <property type="entry name" value="PNPLA_dom"/>
</dbReference>
<evidence type="ECO:0000259" key="6">
    <source>
        <dbReference type="PROSITE" id="PS51635"/>
    </source>
</evidence>
<organism evidence="7 8">
    <name type="scientific">Vibrio stylophorae</name>
    <dbReference type="NCBI Taxonomy" id="659351"/>
    <lineage>
        <taxon>Bacteria</taxon>
        <taxon>Pseudomonadati</taxon>
        <taxon>Pseudomonadota</taxon>
        <taxon>Gammaproteobacteria</taxon>
        <taxon>Vibrionales</taxon>
        <taxon>Vibrionaceae</taxon>
        <taxon>Vibrio</taxon>
    </lineage>
</organism>
<dbReference type="Proteomes" id="UP000838672">
    <property type="component" value="Unassembled WGS sequence"/>
</dbReference>
<keyword evidence="8" id="KW-1185">Reference proteome</keyword>
<dbReference type="EMBL" id="CAKLDI010000002">
    <property type="protein sequence ID" value="CAH0535082.1"/>
    <property type="molecule type" value="Genomic_DNA"/>
</dbReference>
<keyword evidence="2 4" id="KW-0442">Lipid degradation</keyword>
<dbReference type="SUPFAM" id="SSF52151">
    <property type="entry name" value="FabD/lysophospholipase-like"/>
    <property type="match status" value="1"/>
</dbReference>
<feature type="short sequence motif" description="GXSXG" evidence="4">
    <location>
        <begin position="60"/>
        <end position="64"/>
    </location>
</feature>
<feature type="active site" description="Proton acceptor" evidence="4">
    <location>
        <position position="209"/>
    </location>
</feature>
<feature type="signal peptide" evidence="5">
    <location>
        <begin position="1"/>
        <end position="23"/>
    </location>
</feature>
<dbReference type="InterPro" id="IPR016035">
    <property type="entry name" value="Acyl_Trfase/lysoPLipase"/>
</dbReference>
<evidence type="ECO:0000256" key="4">
    <source>
        <dbReference type="PROSITE-ProRule" id="PRU01161"/>
    </source>
</evidence>
<feature type="active site" description="Nucleophile" evidence="4">
    <location>
        <position position="62"/>
    </location>
</feature>
<dbReference type="Gene3D" id="3.40.1090.10">
    <property type="entry name" value="Cytosolic phospholipase A2 catalytic domain"/>
    <property type="match status" value="2"/>
</dbReference>
<evidence type="ECO:0000256" key="3">
    <source>
        <dbReference type="ARBA" id="ARBA00023098"/>
    </source>
</evidence>
<evidence type="ECO:0000313" key="7">
    <source>
        <dbReference type="EMBL" id="CAH0535082.1"/>
    </source>
</evidence>
<dbReference type="InterPro" id="IPR050301">
    <property type="entry name" value="NTE"/>
</dbReference>
<gene>
    <name evidence="7" type="ORF">VST7929_02743</name>
</gene>
<evidence type="ECO:0000256" key="5">
    <source>
        <dbReference type="SAM" id="SignalP"/>
    </source>
</evidence>
<protein>
    <recommendedName>
        <fullName evidence="6">PNPLA domain-containing protein</fullName>
    </recommendedName>
</protein>
<feature type="short sequence motif" description="GXGXXG" evidence="4">
    <location>
        <begin position="33"/>
        <end position="38"/>
    </location>
</feature>
<keyword evidence="3 4" id="KW-0443">Lipid metabolism</keyword>
<feature type="domain" description="PNPLA" evidence="6">
    <location>
        <begin position="29"/>
        <end position="222"/>
    </location>
</feature>
<proteinExistence type="predicted"/>
<keyword evidence="5" id="KW-0732">Signal</keyword>
<dbReference type="Pfam" id="PF01734">
    <property type="entry name" value="Patatin"/>
    <property type="match status" value="1"/>
</dbReference>
<keyword evidence="1 4" id="KW-0378">Hydrolase</keyword>
<dbReference type="Gene3D" id="2.40.160.50">
    <property type="entry name" value="membrane protein fhac: a member of the omp85/tpsb transporter family"/>
    <property type="match status" value="1"/>
</dbReference>
<evidence type="ECO:0000256" key="1">
    <source>
        <dbReference type="ARBA" id="ARBA00022801"/>
    </source>
</evidence>
<dbReference type="PANTHER" id="PTHR14226:SF29">
    <property type="entry name" value="NEUROPATHY TARGET ESTERASE SWS"/>
    <property type="match status" value="1"/>
</dbReference>
<dbReference type="RefSeq" id="WP_237467942.1">
    <property type="nucleotide sequence ID" value="NZ_CAKLDI010000002.1"/>
</dbReference>
<dbReference type="CDD" id="cd07205">
    <property type="entry name" value="Pat_PNPLA6_PNPLA7_NTE1_like"/>
    <property type="match status" value="1"/>
</dbReference>
<feature type="chain" id="PRO_5047433620" description="PNPLA domain-containing protein" evidence="5">
    <location>
        <begin position="24"/>
        <end position="743"/>
    </location>
</feature>
<dbReference type="PANTHER" id="PTHR14226">
    <property type="entry name" value="NEUROPATHY TARGET ESTERASE/SWISS CHEESE D.MELANOGASTER"/>
    <property type="match status" value="1"/>
</dbReference>
<accession>A0ABM8ZWR2</accession>
<comment type="caution">
    <text evidence="7">The sequence shown here is derived from an EMBL/GenBank/DDBJ whole genome shotgun (WGS) entry which is preliminary data.</text>
</comment>
<evidence type="ECO:0000256" key="2">
    <source>
        <dbReference type="ARBA" id="ARBA00022963"/>
    </source>
</evidence>
<reference evidence="7" key="1">
    <citation type="submission" date="2021-11" db="EMBL/GenBank/DDBJ databases">
        <authorList>
            <person name="Rodrigo-Torres L."/>
            <person name="Arahal R. D."/>
            <person name="Lucena T."/>
        </authorList>
    </citation>
    <scope>NUCLEOTIDE SEQUENCE</scope>
    <source>
        <strain evidence="7">CECT 7929</strain>
    </source>
</reference>
<feature type="short sequence motif" description="DGA/G" evidence="4">
    <location>
        <begin position="209"/>
        <end position="211"/>
    </location>
</feature>
<sequence>MRFRPYSWFILSVIALFSTQATAREHVGLVLSGGGAKGAAHIGVYEVLEANRIPVDVVTGTSMGAYVGGMIALGYSAEEIKARTFAIDWNRGYSDRPSREELTLRDKRSHDEYQIQTDIGLSPNGTMRDRPGAVLGQTMAVLLRQAVGLQPAVVNFDQLAIPYRAVATNIETVEPVILDGGDLAIAMQASMSVPGALKPVVWHGQRLVDGGIVNNMPVDIAKELGADIIIAVDLRDSLLGYGELNSAINVVTQLTTHMTNSGTDVQRRLLKHGHDVYLTPDVDNITAPEFNKMQTAYESGKKAAQAMLPALLAYQLSEQDYAVYRQQLKAKHLALLTQQSLHITTVKFDNQTKQSDEALVQLFGFDQQLPQTQAEIEKRIRSVYALNDYETIRYQIRNDDQGNNHLEVQVVEKSWGPGYLNFRLAFEDDFDQRSNHAIGAEYVLHDITRYGGQWSVEASLGSWKSVATDFYLPFDYQREFYAGVGASFRNENRQFYLPPDELLEFLNIDYSQARAYSELGWNWHRSGSIAVGIEALGGRIDVDALNQSQDYDTHGAYVTFRFDDLDNVFFPSKGSAIDLTYGHSRTHAEALSQSQRESVDYYQVDLTQPLTYERHTLLLKGSFGGSDSAELFPIYVQDLGGFLNLSGFNRYELSGRYKAFVSASYRYRWFDNDFGMFSSPVYVGASIEKGNVWADDSDISWSSALAAGSVYVGIDTFLGPAYLAFGYNEQERSSLYLLFGNTF</sequence>
<dbReference type="PROSITE" id="PS51635">
    <property type="entry name" value="PNPLA"/>
    <property type="match status" value="1"/>
</dbReference>
<evidence type="ECO:0000313" key="8">
    <source>
        <dbReference type="Proteomes" id="UP000838672"/>
    </source>
</evidence>